<sequence length="1622" mass="164806">MPIITTTPVDGGATTDYLVGSGTTGPNHVQNGNGGNDLLLGDYGNVLTDADHTANRRANVAYNIDASANWYTEDNPLITDSSVPYTTLHMEGSFDAEFFTVTVGANETITLDIDFANFNTRASIGHIDAGGNFVRLATNLSDGLLFQTGDDGVVDDPLRFSEDDSYLSYVNTSGFTTLAIEIKQSGNGTGNIDPGDETLLNVSVTNHVATGTVADFNVGNDEQYGGDGDDHIYGFGGDDTLFGDAGNDYLDGGAGQDTLMGGAGNDTLIGGEGHDTIDGGTGADTLTGGLGNDTYIIDNVGDVINQLASEGLDSVHASISYTLGDNLQNLTLTGTADINGTGNTLGNTVRGNSGNNTLDGGGGVDRLIGGAGNDVYIVDNETDASIERVDEGHDTVLSTVNYTLGVGVEDLIMQGTGNLSGTGNALNNFIQGNSGNNSLDGGVGADTLSGQDGDDVYVVDNIGDVLTELQDEGTDQVNASVTYILDNNVENLLLTGTDNIQGTGNTLDNRIDGNAGANALNGGAGNDTINGGAGTDTAIFAGTLAAATITRSGDTTTVTSADGIDILTGIEHLQFTDQTIFNLDTQPADILVTTFNDVVDATDGLISLREAVTMANAASAPTIIELGEGIYNLTLSNSTRGQFLHRGIFADGPANLDLGDLDITGDITVRNAEDAEVTILNGMENRALHVHSGAELTLDGLTVSATDRSLTDRLAAQNGGALLNEGGTVNISEVIFENIEMDSEYLYREDVTNKSDVTASFQPSEGGAIYNQSGVIDIDQSQFNGNAASLGGAIFAEGGVVTIDATTFDGNERYPTYLGEKTHSVFGKGLDLITRNGDGAAIYSTGTAQIDILANSNGQSTATTFTNSTGTDIVSFSDGDSPVVNLDSTIVATSAGFPRVAASNSVNTVGLSVSSMTEPNAVLTLLEGLDLSLADLGNSDFALGDNAVLSQAAGEIVLQLANARLVITGSDLAFAADPLSLSLADIIAAAEGTVDGITLMDVTGTTTTATLTGVAGTLSDVVTRLGAVNDTAEASSIGDLFATQVVQTGSGGNDTLVGTAGVDSLTGGGGDDQIEGRAAADRLLGEGGSDTLLGGLGNDILSGGDGADRLLGEGGSDTLLGGLGNDSLSGGDGADSFVVENGMGDDVVSDFVLGTDSLDFSALTTAEREAVTFSGNGSGHLVVTLGDGSTMTMTGVARNAEPTGTPTITGTPTQGETLTADTTAIADLNGLGEFSYQWQRDGVNIDGATSETLELAQSDVGAVMTVQVSYTDAFGTDESVTSAATGLVMNVNDTPIGGVSISGTATQGQSLNAVTTSLTDGDGLGGLSYQWQRDGSDISDATGNSYTLTQADVGAEIAVVVSYTDGHGTNESITSAVRAVDLTRFGTPDADTLHGTEGNDTISGLNGSDRLTGNGGNDSLLGGDGNDTLNGGDGDDFIFGGDTEADLRDVIFGGNGNDSIDAGAGNDLVFGQGGNDTIAGGAGVDELQGQDGDDVITGSAFSDLVFGGAGNDFVNGGFGHDRINGGDGADKFFHVGVEGHGSDWIQDYAAADGDVLLFGDATASADDFQVNFTSTDGAGDASVSEAFVIFKPTEQIIWALIDGADQDEINLRIGSEMFDLLA</sequence>
<feature type="compositionally biased region" description="Polar residues" evidence="3">
    <location>
        <begin position="343"/>
        <end position="358"/>
    </location>
</feature>
<comment type="subcellular location">
    <subcellularLocation>
        <location evidence="1">Secreted</location>
    </subcellularLocation>
</comment>
<dbReference type="PRINTS" id="PR00313">
    <property type="entry name" value="CABNDNGRPT"/>
</dbReference>
<dbReference type="InterPro" id="IPR001343">
    <property type="entry name" value="Hemolysn_Ca-bd"/>
</dbReference>
<evidence type="ECO:0000313" key="5">
    <source>
        <dbReference type="Proteomes" id="UP001623232"/>
    </source>
</evidence>
<feature type="region of interest" description="Disordered" evidence="3">
    <location>
        <begin position="1388"/>
        <end position="1428"/>
    </location>
</feature>
<dbReference type="InterPro" id="IPR018511">
    <property type="entry name" value="Hemolysin-typ_Ca-bd_CS"/>
</dbReference>
<dbReference type="Gene3D" id="2.150.10.10">
    <property type="entry name" value="Serralysin-like metalloprotease, C-terminal"/>
    <property type="match status" value="6"/>
</dbReference>
<dbReference type="Pfam" id="PF00353">
    <property type="entry name" value="HemolysinCabind"/>
    <property type="match status" value="10"/>
</dbReference>
<name>A0ABZ2XN17_9RHOB</name>
<dbReference type="PANTHER" id="PTHR38340:SF1">
    <property type="entry name" value="S-LAYER PROTEIN"/>
    <property type="match status" value="1"/>
</dbReference>
<dbReference type="InterPro" id="IPR011049">
    <property type="entry name" value="Serralysin-like_metalloprot_C"/>
</dbReference>
<organism evidence="4 5">
    <name type="scientific">Aliisedimentitalea scapharcae</name>
    <dbReference type="NCBI Taxonomy" id="1524259"/>
    <lineage>
        <taxon>Bacteria</taxon>
        <taxon>Pseudomonadati</taxon>
        <taxon>Pseudomonadota</taxon>
        <taxon>Alphaproteobacteria</taxon>
        <taxon>Rhodobacterales</taxon>
        <taxon>Roseobacteraceae</taxon>
        <taxon>Aliisedimentitalea</taxon>
    </lineage>
</organism>
<evidence type="ECO:0000256" key="2">
    <source>
        <dbReference type="ARBA" id="ARBA00022525"/>
    </source>
</evidence>
<dbReference type="InterPro" id="IPR011050">
    <property type="entry name" value="Pectin_lyase_fold/virulence"/>
</dbReference>
<reference evidence="4 5" key="1">
    <citation type="submission" date="2023-04" db="EMBL/GenBank/DDBJ databases">
        <title>Complete genome sequence of Alisedimentitalea scapharcae.</title>
        <authorList>
            <person name="Rong J.-C."/>
            <person name="Yi M.-L."/>
            <person name="Zhao Q."/>
        </authorList>
    </citation>
    <scope>NUCLEOTIDE SEQUENCE [LARGE SCALE GENOMIC DNA]</scope>
    <source>
        <strain evidence="4 5">KCTC 42119</strain>
    </source>
</reference>
<dbReference type="RefSeq" id="WP_406644714.1">
    <property type="nucleotide sequence ID" value="NZ_CP123584.1"/>
</dbReference>
<dbReference type="InterPro" id="IPR050557">
    <property type="entry name" value="RTX_toxin/Mannuronan_C5-epim"/>
</dbReference>
<feature type="region of interest" description="Disordered" evidence="3">
    <location>
        <begin position="343"/>
        <end position="362"/>
    </location>
</feature>
<evidence type="ECO:0000313" key="4">
    <source>
        <dbReference type="EMBL" id="WZK87461.1"/>
    </source>
</evidence>
<dbReference type="PANTHER" id="PTHR38340">
    <property type="entry name" value="S-LAYER PROTEIN"/>
    <property type="match status" value="1"/>
</dbReference>
<evidence type="ECO:0000256" key="1">
    <source>
        <dbReference type="ARBA" id="ARBA00004613"/>
    </source>
</evidence>
<dbReference type="SUPFAM" id="SSF51126">
    <property type="entry name" value="Pectin lyase-like"/>
    <property type="match status" value="1"/>
</dbReference>
<dbReference type="EMBL" id="CP123584">
    <property type="protein sequence ID" value="WZK87461.1"/>
    <property type="molecule type" value="Genomic_DNA"/>
</dbReference>
<proteinExistence type="predicted"/>
<dbReference type="PROSITE" id="PS00330">
    <property type="entry name" value="HEMOLYSIN_CALCIUM"/>
    <property type="match status" value="7"/>
</dbReference>
<accession>A0ABZ2XN17</accession>
<protein>
    <submittedName>
        <fullName evidence="4">Uncharacterized protein</fullName>
    </submittedName>
</protein>
<feature type="compositionally biased region" description="Low complexity" evidence="3">
    <location>
        <begin position="1417"/>
        <end position="1428"/>
    </location>
</feature>
<evidence type="ECO:0000256" key="3">
    <source>
        <dbReference type="SAM" id="MobiDB-lite"/>
    </source>
</evidence>
<dbReference type="Gene3D" id="2.60.40.2700">
    <property type="match status" value="2"/>
</dbReference>
<dbReference type="Proteomes" id="UP001623232">
    <property type="component" value="Chromosome"/>
</dbReference>
<gene>
    <name evidence="4" type="ORF">QEZ52_12635</name>
</gene>
<keyword evidence="2" id="KW-0964">Secreted</keyword>
<dbReference type="SUPFAM" id="SSF51120">
    <property type="entry name" value="beta-Roll"/>
    <property type="match status" value="6"/>
</dbReference>
<keyword evidence="5" id="KW-1185">Reference proteome</keyword>